<dbReference type="InterPro" id="IPR012337">
    <property type="entry name" value="RNaseH-like_sf"/>
</dbReference>
<dbReference type="Proteomes" id="UP000597444">
    <property type="component" value="Unassembled WGS sequence"/>
</dbReference>
<evidence type="ECO:0000313" key="2">
    <source>
        <dbReference type="Proteomes" id="UP000597444"/>
    </source>
</evidence>
<evidence type="ECO:0008006" key="3">
    <source>
        <dbReference type="Google" id="ProtNLM"/>
    </source>
</evidence>
<organism evidence="1 2">
    <name type="scientific">Reticulibacter mediterranei</name>
    <dbReference type="NCBI Taxonomy" id="2778369"/>
    <lineage>
        <taxon>Bacteria</taxon>
        <taxon>Bacillati</taxon>
        <taxon>Chloroflexota</taxon>
        <taxon>Ktedonobacteria</taxon>
        <taxon>Ktedonobacterales</taxon>
        <taxon>Reticulibacteraceae</taxon>
        <taxon>Reticulibacter</taxon>
    </lineage>
</organism>
<keyword evidence="2" id="KW-1185">Reference proteome</keyword>
<evidence type="ECO:0000313" key="1">
    <source>
        <dbReference type="EMBL" id="GHO98560.1"/>
    </source>
</evidence>
<gene>
    <name evidence="1" type="ORF">KSF_086080</name>
</gene>
<comment type="caution">
    <text evidence="1">The sequence shown here is derived from an EMBL/GenBank/DDBJ whole genome shotgun (WGS) entry which is preliminary data.</text>
</comment>
<protein>
    <recommendedName>
        <fullName evidence="3">Transposase IS4-like domain-containing protein</fullName>
    </recommendedName>
</protein>
<name>A0A8J3N7K0_9CHLR</name>
<accession>A0A8J3N7K0</accession>
<dbReference type="PANTHER" id="PTHR33627">
    <property type="entry name" value="TRANSPOSASE"/>
    <property type="match status" value="1"/>
</dbReference>
<dbReference type="EMBL" id="BNJK01000002">
    <property type="protein sequence ID" value="GHO98560.1"/>
    <property type="molecule type" value="Genomic_DNA"/>
</dbReference>
<reference evidence="1" key="1">
    <citation type="submission" date="2020-10" db="EMBL/GenBank/DDBJ databases">
        <title>Taxonomic study of unclassified bacteria belonging to the class Ktedonobacteria.</title>
        <authorList>
            <person name="Yabe S."/>
            <person name="Wang C.M."/>
            <person name="Zheng Y."/>
            <person name="Sakai Y."/>
            <person name="Cavaletti L."/>
            <person name="Monciardini P."/>
            <person name="Donadio S."/>
        </authorList>
    </citation>
    <scope>NUCLEOTIDE SEQUENCE</scope>
    <source>
        <strain evidence="1">ID150040</strain>
    </source>
</reference>
<dbReference type="SUPFAM" id="SSF53098">
    <property type="entry name" value="Ribonuclease H-like"/>
    <property type="match status" value="1"/>
</dbReference>
<proteinExistence type="predicted"/>
<sequence length="231" mass="25867">MYGSAQSLRAALETRKQAYALAVSCKEHVEVQGIRKRVDQVARNLAREDWQELSAGVGSKGPRLFAWARVELTASEISGWQHWLVVRRSLDEGAKPAETAYVLVFAPTDTSLEEMVEAFGARWTVEQCFEEAKGEVGLDEYEVRSWHGWYRRVTLSMLALAFLTALRANGEEDAHKKSLSKRPSHRSQKQPTLFNPTCLLISRSWFPSALPKSGGCSFVLSANRITLPPTT</sequence>
<dbReference type="PANTHER" id="PTHR33627:SF1">
    <property type="entry name" value="TRANSPOSASE"/>
    <property type="match status" value="1"/>
</dbReference>
<dbReference type="AlphaFoldDB" id="A0A8J3N7K0"/>
<dbReference type="InterPro" id="IPR039365">
    <property type="entry name" value="IS701-like"/>
</dbReference>